<sequence length="165" mass="19243">MNEFLLNLKESIIKGYEDAVLYSEQHSKQRFLDMLIKIEFELAKKTEELQSDAKSKNKRSYDKIEDITRDKMYLVAFCFSYYEHTSLYPKLSQKNALETAAKTLGVKVSTFKNTRDLFDGHNNNHRKGWNNSPMPPLVLEAKEKFENLSRNEVIKMALKALQLAN</sequence>
<organism evidence="1 2">
    <name type="scientific">Candidatus Scatousia excrementipullorum</name>
    <dbReference type="NCBI Taxonomy" id="2840936"/>
    <lineage>
        <taxon>Bacteria</taxon>
        <taxon>Candidatus Scatousia</taxon>
    </lineage>
</organism>
<proteinExistence type="predicted"/>
<gene>
    <name evidence="1" type="ORF">IAC76_05420</name>
</gene>
<evidence type="ECO:0000313" key="1">
    <source>
        <dbReference type="EMBL" id="MBO8430808.1"/>
    </source>
</evidence>
<protein>
    <submittedName>
        <fullName evidence="1">Uncharacterized protein</fullName>
    </submittedName>
</protein>
<comment type="caution">
    <text evidence="1">The sequence shown here is derived from an EMBL/GenBank/DDBJ whole genome shotgun (WGS) entry which is preliminary data.</text>
</comment>
<reference evidence="1" key="2">
    <citation type="journal article" date="2021" name="PeerJ">
        <title>Extensive microbial diversity within the chicken gut microbiome revealed by metagenomics and culture.</title>
        <authorList>
            <person name="Gilroy R."/>
            <person name="Ravi A."/>
            <person name="Getino M."/>
            <person name="Pursley I."/>
            <person name="Horton D.L."/>
            <person name="Alikhan N.F."/>
            <person name="Baker D."/>
            <person name="Gharbi K."/>
            <person name="Hall N."/>
            <person name="Watson M."/>
            <person name="Adriaenssens E.M."/>
            <person name="Foster-Nyarko E."/>
            <person name="Jarju S."/>
            <person name="Secka A."/>
            <person name="Antonio M."/>
            <person name="Oren A."/>
            <person name="Chaudhuri R.R."/>
            <person name="La Ragione R."/>
            <person name="Hildebrand F."/>
            <person name="Pallen M.J."/>
        </authorList>
    </citation>
    <scope>NUCLEOTIDE SEQUENCE</scope>
    <source>
        <strain evidence="1">10192</strain>
    </source>
</reference>
<evidence type="ECO:0000313" key="2">
    <source>
        <dbReference type="Proteomes" id="UP000823632"/>
    </source>
</evidence>
<accession>A0A9D9H0X9</accession>
<name>A0A9D9H0X9_9BACT</name>
<dbReference type="Proteomes" id="UP000823632">
    <property type="component" value="Unassembled WGS sequence"/>
</dbReference>
<dbReference type="AlphaFoldDB" id="A0A9D9H0X9"/>
<dbReference type="EMBL" id="JADIND010000113">
    <property type="protein sequence ID" value="MBO8430808.1"/>
    <property type="molecule type" value="Genomic_DNA"/>
</dbReference>
<reference evidence="1" key="1">
    <citation type="submission" date="2020-10" db="EMBL/GenBank/DDBJ databases">
        <authorList>
            <person name="Gilroy R."/>
        </authorList>
    </citation>
    <scope>NUCLEOTIDE SEQUENCE</scope>
    <source>
        <strain evidence="1">10192</strain>
    </source>
</reference>